<reference evidence="2" key="1">
    <citation type="journal article" date="2019" name="Int. J. Syst. Evol. Microbiol.">
        <title>The Global Catalogue of Microorganisms (GCM) 10K type strain sequencing project: providing services to taxonomists for standard genome sequencing and annotation.</title>
        <authorList>
            <consortium name="The Broad Institute Genomics Platform"/>
            <consortium name="The Broad Institute Genome Sequencing Center for Infectious Disease"/>
            <person name="Wu L."/>
            <person name="Ma J."/>
        </authorList>
    </citation>
    <scope>NUCLEOTIDE SEQUENCE [LARGE SCALE GENOMIC DNA]</scope>
    <source>
        <strain evidence="2">JCM 18077</strain>
    </source>
</reference>
<evidence type="ECO:0000313" key="1">
    <source>
        <dbReference type="EMBL" id="GAA4740301.1"/>
    </source>
</evidence>
<evidence type="ECO:0000313" key="2">
    <source>
        <dbReference type="Proteomes" id="UP001500822"/>
    </source>
</evidence>
<name>A0ABP8YUZ2_9ACTN</name>
<gene>
    <name evidence="1" type="ORF">GCM10023217_05380</name>
</gene>
<dbReference type="EMBL" id="BAABIE010000002">
    <property type="protein sequence ID" value="GAA4740301.1"/>
    <property type="molecule type" value="Genomic_DNA"/>
</dbReference>
<comment type="caution">
    <text evidence="1">The sequence shown here is derived from an EMBL/GenBank/DDBJ whole genome shotgun (WGS) entry which is preliminary data.</text>
</comment>
<sequence>MVQIARESRVLPDVVTGDGSVAIEVAAPIAAFEGGGVAQDVHDDPRRAGVELEVADLRGAAVAVAPTRERDALQQSDRRVGAGLRLSPRIGGAEAGNDGVE</sequence>
<protein>
    <submittedName>
        <fullName evidence="1">Uncharacterized protein</fullName>
    </submittedName>
</protein>
<keyword evidence="2" id="KW-1185">Reference proteome</keyword>
<dbReference type="Proteomes" id="UP001500822">
    <property type="component" value="Unassembled WGS sequence"/>
</dbReference>
<organism evidence="1 2">
    <name type="scientific">Gordonia alkaliphila</name>
    <dbReference type="NCBI Taxonomy" id="1053547"/>
    <lineage>
        <taxon>Bacteria</taxon>
        <taxon>Bacillati</taxon>
        <taxon>Actinomycetota</taxon>
        <taxon>Actinomycetes</taxon>
        <taxon>Mycobacteriales</taxon>
        <taxon>Gordoniaceae</taxon>
        <taxon>Gordonia</taxon>
    </lineage>
</organism>
<accession>A0ABP8YUZ2</accession>
<proteinExistence type="predicted"/>